<dbReference type="PANTHER" id="PTHR12471:SF7">
    <property type="entry name" value="V-TYPE PROTON ATPASE SUBUNIT S1"/>
    <property type="match status" value="1"/>
</dbReference>
<feature type="domain" description="V-type proton ATPase subunit S1 luminal" evidence="8">
    <location>
        <begin position="236"/>
        <end position="332"/>
    </location>
</feature>
<dbReference type="FunCoup" id="A0A7E5WTY8">
    <property type="interactions" value="197"/>
</dbReference>
<dbReference type="OrthoDB" id="19852at2759"/>
<evidence type="ECO:0000256" key="3">
    <source>
        <dbReference type="ARBA" id="ARBA00022692"/>
    </source>
</evidence>
<evidence type="ECO:0000313" key="10">
    <source>
        <dbReference type="Proteomes" id="UP000322000"/>
    </source>
</evidence>
<evidence type="ECO:0000256" key="7">
    <source>
        <dbReference type="SAM" id="SignalP"/>
    </source>
</evidence>
<dbReference type="KEGG" id="tnl:113505484"/>
<comment type="similarity">
    <text evidence="2">Belongs to the vacuolar ATPase subunit S1 family.</text>
</comment>
<dbReference type="GeneID" id="113505484"/>
<feature type="domain" description="V-type proton ATPase subunit S1/VOA1 transmembrane" evidence="9">
    <location>
        <begin position="350"/>
        <end position="388"/>
    </location>
</feature>
<gene>
    <name evidence="11" type="primary">LOC113505484</name>
</gene>
<accession>A0A7E5WTY8</accession>
<comment type="subcellular location">
    <subcellularLocation>
        <location evidence="1">Membrane</location>
        <topology evidence="1">Single-pass membrane protein</topology>
    </subcellularLocation>
</comment>
<name>A0A7E5WTY8_TRINI</name>
<keyword evidence="10" id="KW-1185">Reference proteome</keyword>
<dbReference type="InterPro" id="IPR046756">
    <property type="entry name" value="VAS1/VOA1_TM"/>
</dbReference>
<dbReference type="Pfam" id="PF05827">
    <property type="entry name" value="VAS1_LD"/>
    <property type="match status" value="1"/>
</dbReference>
<dbReference type="InterPro" id="IPR046755">
    <property type="entry name" value="VAS1_LD"/>
</dbReference>
<sequence length="399" mass="44483">MAFCRVVFPLLVLSIVSCSASFVPVYIWGDLAKYSGPLDSVSQLSSSEFRQILKHEVSADTDTVVFVEDTLSVEDFSLKNSDGESIFSYLHSTVADAIYLSSVSNTLKAIDQIADPSETDHIKLTENGLSEEISPNSDGKGRFVVIRLVDAREGESRAEMLERHDQFIQETVTKMQKENAKVVAVYTAEYPSYTIPKTYSRTRRAAEANPMTYGVSGLRLYAASIELKDGNTTTPLSVLSATSSEFNGTTQNTTLTFDTTSLVLNFNKKGGYWFFDSVTLNVGAVSEELHPNDEVFAILDFSYRCQQHISFSTVNETRAYTLSFNDLKIQPFFTETNTTQQFGDSFNCVGFFSAPIWAGLLVVFILLLITFYGIMMMLDIRTMDRFDDPKGKTITINSE</sequence>
<keyword evidence="7" id="KW-0732">Signal</keyword>
<evidence type="ECO:0000256" key="6">
    <source>
        <dbReference type="SAM" id="Phobius"/>
    </source>
</evidence>
<evidence type="ECO:0000256" key="5">
    <source>
        <dbReference type="ARBA" id="ARBA00023136"/>
    </source>
</evidence>
<dbReference type="InterPro" id="IPR008388">
    <property type="entry name" value="Ac45_acc_su"/>
</dbReference>
<keyword evidence="5 6" id="KW-0472">Membrane</keyword>
<dbReference type="PANTHER" id="PTHR12471">
    <property type="entry name" value="VACUOLAR ATP SYNTHASE SUBUNIT S1"/>
    <property type="match status" value="1"/>
</dbReference>
<dbReference type="Proteomes" id="UP000322000">
    <property type="component" value="Chromosome 26"/>
</dbReference>
<feature type="signal peptide" evidence="7">
    <location>
        <begin position="1"/>
        <end position="20"/>
    </location>
</feature>
<feature type="transmembrane region" description="Helical" evidence="6">
    <location>
        <begin position="356"/>
        <end position="375"/>
    </location>
</feature>
<evidence type="ECO:0000256" key="4">
    <source>
        <dbReference type="ARBA" id="ARBA00022989"/>
    </source>
</evidence>
<dbReference type="GO" id="GO:0030641">
    <property type="term" value="P:regulation of cellular pH"/>
    <property type="evidence" value="ECO:0007669"/>
    <property type="project" value="TreeGrafter"/>
</dbReference>
<evidence type="ECO:0000256" key="1">
    <source>
        <dbReference type="ARBA" id="ARBA00004167"/>
    </source>
</evidence>
<evidence type="ECO:0000259" key="8">
    <source>
        <dbReference type="Pfam" id="PF05827"/>
    </source>
</evidence>
<evidence type="ECO:0000256" key="2">
    <source>
        <dbReference type="ARBA" id="ARBA00009037"/>
    </source>
</evidence>
<keyword evidence="3 6" id="KW-0812">Transmembrane</keyword>
<dbReference type="Pfam" id="PF20520">
    <property type="entry name" value="Ac45-VOA1_TM"/>
    <property type="match status" value="1"/>
</dbReference>
<dbReference type="AlphaFoldDB" id="A0A7E5WTY8"/>
<keyword evidence="4 6" id="KW-1133">Transmembrane helix</keyword>
<dbReference type="RefSeq" id="XP_026744009.1">
    <property type="nucleotide sequence ID" value="XM_026888208.1"/>
</dbReference>
<dbReference type="InParanoid" id="A0A7E5WTY8"/>
<dbReference type="GO" id="GO:0001671">
    <property type="term" value="F:ATPase activator activity"/>
    <property type="evidence" value="ECO:0007669"/>
    <property type="project" value="TreeGrafter"/>
</dbReference>
<proteinExistence type="inferred from homology"/>
<dbReference type="PROSITE" id="PS51257">
    <property type="entry name" value="PROKAR_LIPOPROTEIN"/>
    <property type="match status" value="1"/>
</dbReference>
<evidence type="ECO:0000313" key="11">
    <source>
        <dbReference type="RefSeq" id="XP_026744009.1"/>
    </source>
</evidence>
<dbReference type="GO" id="GO:0033176">
    <property type="term" value="C:proton-transporting V-type ATPase complex"/>
    <property type="evidence" value="ECO:0007669"/>
    <property type="project" value="TreeGrafter"/>
</dbReference>
<reference evidence="11" key="1">
    <citation type="submission" date="2025-08" db="UniProtKB">
        <authorList>
            <consortium name="RefSeq"/>
        </authorList>
    </citation>
    <scope>IDENTIFICATION</scope>
</reference>
<evidence type="ECO:0000259" key="9">
    <source>
        <dbReference type="Pfam" id="PF20520"/>
    </source>
</evidence>
<organism evidence="10 11">
    <name type="scientific">Trichoplusia ni</name>
    <name type="common">Cabbage looper</name>
    <dbReference type="NCBI Taxonomy" id="7111"/>
    <lineage>
        <taxon>Eukaryota</taxon>
        <taxon>Metazoa</taxon>
        <taxon>Ecdysozoa</taxon>
        <taxon>Arthropoda</taxon>
        <taxon>Hexapoda</taxon>
        <taxon>Insecta</taxon>
        <taxon>Pterygota</taxon>
        <taxon>Neoptera</taxon>
        <taxon>Endopterygota</taxon>
        <taxon>Lepidoptera</taxon>
        <taxon>Glossata</taxon>
        <taxon>Ditrysia</taxon>
        <taxon>Noctuoidea</taxon>
        <taxon>Noctuidae</taxon>
        <taxon>Plusiinae</taxon>
        <taxon>Trichoplusia</taxon>
    </lineage>
</organism>
<dbReference type="Gene3D" id="2.40.160.110">
    <property type="match status" value="1"/>
</dbReference>
<feature type="chain" id="PRO_5028962192" evidence="7">
    <location>
        <begin position="21"/>
        <end position="399"/>
    </location>
</feature>
<dbReference type="CTD" id="35944"/>
<protein>
    <submittedName>
        <fullName evidence="11">V-type proton ATPase subunit S1</fullName>
    </submittedName>
</protein>